<evidence type="ECO:0008006" key="4">
    <source>
        <dbReference type="Google" id="ProtNLM"/>
    </source>
</evidence>
<dbReference type="STRING" id="1296565.SAMN05660657_03710"/>
<evidence type="ECO:0000313" key="2">
    <source>
        <dbReference type="EMBL" id="SFT88774.1"/>
    </source>
</evidence>
<dbReference type="AlphaFoldDB" id="A0A1I7BNJ4"/>
<gene>
    <name evidence="2" type="ORF">SAMN05660657_03710</name>
</gene>
<reference evidence="3" key="1">
    <citation type="submission" date="2016-10" db="EMBL/GenBank/DDBJ databases">
        <authorList>
            <person name="Varghese N."/>
            <person name="Submissions S."/>
        </authorList>
    </citation>
    <scope>NUCLEOTIDE SEQUENCE [LARGE SCALE GENOMIC DNA]</scope>
    <source>
        <strain evidence="3">DSM 46136</strain>
    </source>
</reference>
<dbReference type="Proteomes" id="UP000199546">
    <property type="component" value="Unassembled WGS sequence"/>
</dbReference>
<dbReference type="OrthoDB" id="5195917at2"/>
<feature type="compositionally biased region" description="Low complexity" evidence="1">
    <location>
        <begin position="41"/>
        <end position="57"/>
    </location>
</feature>
<name>A0A1I7BNJ4_9ACTN</name>
<feature type="region of interest" description="Disordered" evidence="1">
    <location>
        <begin position="36"/>
        <end position="57"/>
    </location>
</feature>
<dbReference type="EMBL" id="FPBA01000015">
    <property type="protein sequence ID" value="SFT88774.1"/>
    <property type="molecule type" value="Genomic_DNA"/>
</dbReference>
<evidence type="ECO:0000313" key="3">
    <source>
        <dbReference type="Proteomes" id="UP000199546"/>
    </source>
</evidence>
<proteinExistence type="predicted"/>
<evidence type="ECO:0000256" key="1">
    <source>
        <dbReference type="SAM" id="MobiDB-lite"/>
    </source>
</evidence>
<protein>
    <recommendedName>
        <fullName evidence="4">Lipoprotein</fullName>
    </recommendedName>
</protein>
<accession>A0A1I7BNJ4</accession>
<keyword evidence="3" id="KW-1185">Reference proteome</keyword>
<sequence>MSRTVRTPHPSRLDLVRVGMGGAAAVVLLTACGGGGSDADPATTPAAEQGEEGTAAGGEDFCAQAAGIDERVDAALADSGDDPSPAEAFRQIAVDLRGIEPPAAIASDWSALAAGLDRMADAFGQVDVTDLGSLEALEQAEGGMTEAGDRVDAYLSDECGI</sequence>
<dbReference type="PROSITE" id="PS51257">
    <property type="entry name" value="PROKAR_LIPOPROTEIN"/>
    <property type="match status" value="1"/>
</dbReference>
<organism evidence="2 3">
    <name type="scientific">Geodermatophilus amargosae</name>
    <dbReference type="NCBI Taxonomy" id="1296565"/>
    <lineage>
        <taxon>Bacteria</taxon>
        <taxon>Bacillati</taxon>
        <taxon>Actinomycetota</taxon>
        <taxon>Actinomycetes</taxon>
        <taxon>Geodermatophilales</taxon>
        <taxon>Geodermatophilaceae</taxon>
        <taxon>Geodermatophilus</taxon>
    </lineage>
</organism>
<dbReference type="RefSeq" id="WP_093581600.1">
    <property type="nucleotide sequence ID" value="NZ_FPBA01000015.1"/>
</dbReference>